<dbReference type="Proteomes" id="UP001205906">
    <property type="component" value="Unassembled WGS sequence"/>
</dbReference>
<dbReference type="GO" id="GO:0004519">
    <property type="term" value="F:endonuclease activity"/>
    <property type="evidence" value="ECO:0007669"/>
    <property type="project" value="UniProtKB-KW"/>
</dbReference>
<dbReference type="PANTHER" id="PTHR35400:SF1">
    <property type="entry name" value="SLR1083 PROTEIN"/>
    <property type="match status" value="1"/>
</dbReference>
<gene>
    <name evidence="2" type="ORF">NGM99_08890</name>
</gene>
<dbReference type="EMBL" id="JAMXQS010000004">
    <property type="protein sequence ID" value="MCO6049908.1"/>
    <property type="molecule type" value="Genomic_DNA"/>
</dbReference>
<keyword evidence="2" id="KW-0255">Endonuclease</keyword>
<accession>A0ABT1C4Z0</accession>
<dbReference type="InterPro" id="IPR012296">
    <property type="entry name" value="Nuclease_put_TT1808"/>
</dbReference>
<organism evidence="2 3">
    <name type="scientific">Mesorhizobium liriopis</name>
    <dbReference type="NCBI Taxonomy" id="2953882"/>
    <lineage>
        <taxon>Bacteria</taxon>
        <taxon>Pseudomonadati</taxon>
        <taxon>Pseudomonadota</taxon>
        <taxon>Alphaproteobacteria</taxon>
        <taxon>Hyphomicrobiales</taxon>
        <taxon>Phyllobacteriaceae</taxon>
        <taxon>Mesorhizobium</taxon>
    </lineage>
</organism>
<evidence type="ECO:0000313" key="2">
    <source>
        <dbReference type="EMBL" id="MCO6049908.1"/>
    </source>
</evidence>
<evidence type="ECO:0000313" key="3">
    <source>
        <dbReference type="Proteomes" id="UP001205906"/>
    </source>
</evidence>
<dbReference type="Gene3D" id="3.90.1570.10">
    <property type="entry name" value="tt1808, chain A"/>
    <property type="match status" value="1"/>
</dbReference>
<dbReference type="RefSeq" id="WP_252818099.1">
    <property type="nucleotide sequence ID" value="NZ_JAMXQS010000004.1"/>
</dbReference>
<name>A0ABT1C4Z0_9HYPH</name>
<comment type="caution">
    <text evidence="2">The sequence shown here is derived from an EMBL/GenBank/DDBJ whole genome shotgun (WGS) entry which is preliminary data.</text>
</comment>
<sequence length="204" mass="22533">MNERLVLSEPILPATTQAADGMPRRAWTVAEIEAMVAAGIIPEHERFELIGGEVVPMSPKGARHETVKYELNKHFQRTVPDEFAVIPETTLQLDEKSFLEPDFCVYPGELKPGEIRGYDVLLAIEVADSSLSYDRGRKIGLYAAYGIAEVWVVDVKTLTTRVHRYLGAEGYREVFEAGMAETLVSARVPSLSLNLAALGLQTSL</sequence>
<evidence type="ECO:0000259" key="1">
    <source>
        <dbReference type="Pfam" id="PF05685"/>
    </source>
</evidence>
<dbReference type="SUPFAM" id="SSF52980">
    <property type="entry name" value="Restriction endonuclease-like"/>
    <property type="match status" value="1"/>
</dbReference>
<dbReference type="InterPro" id="IPR008538">
    <property type="entry name" value="Uma2"/>
</dbReference>
<feature type="domain" description="Putative restriction endonuclease" evidence="1">
    <location>
        <begin position="41"/>
        <end position="195"/>
    </location>
</feature>
<keyword evidence="3" id="KW-1185">Reference proteome</keyword>
<keyword evidence="2" id="KW-0540">Nuclease</keyword>
<protein>
    <submittedName>
        <fullName evidence="2">Uma2 family endonuclease</fullName>
    </submittedName>
</protein>
<dbReference type="Pfam" id="PF05685">
    <property type="entry name" value="Uma2"/>
    <property type="match status" value="1"/>
</dbReference>
<dbReference type="CDD" id="cd06260">
    <property type="entry name" value="DUF820-like"/>
    <property type="match status" value="1"/>
</dbReference>
<keyword evidence="2" id="KW-0378">Hydrolase</keyword>
<proteinExistence type="predicted"/>
<dbReference type="PANTHER" id="PTHR35400">
    <property type="entry name" value="SLR1083 PROTEIN"/>
    <property type="match status" value="1"/>
</dbReference>
<dbReference type="InterPro" id="IPR011335">
    <property type="entry name" value="Restrct_endonuc-II-like"/>
</dbReference>
<reference evidence="2 3" key="1">
    <citation type="submission" date="2022-06" db="EMBL/GenBank/DDBJ databases">
        <title>Mesorhizobium sp. strain RP14 Genome sequencing and assembly.</title>
        <authorList>
            <person name="Kim I."/>
        </authorList>
    </citation>
    <scope>NUCLEOTIDE SEQUENCE [LARGE SCALE GENOMIC DNA]</scope>
    <source>
        <strain evidence="3">RP14(2022)</strain>
    </source>
</reference>